<organism evidence="6 7">
    <name type="scientific">Lasius platythorax</name>
    <dbReference type="NCBI Taxonomy" id="488582"/>
    <lineage>
        <taxon>Eukaryota</taxon>
        <taxon>Metazoa</taxon>
        <taxon>Ecdysozoa</taxon>
        <taxon>Arthropoda</taxon>
        <taxon>Hexapoda</taxon>
        <taxon>Insecta</taxon>
        <taxon>Pterygota</taxon>
        <taxon>Neoptera</taxon>
        <taxon>Endopterygota</taxon>
        <taxon>Hymenoptera</taxon>
        <taxon>Apocrita</taxon>
        <taxon>Aculeata</taxon>
        <taxon>Formicoidea</taxon>
        <taxon>Formicidae</taxon>
        <taxon>Formicinae</taxon>
        <taxon>Lasius</taxon>
        <taxon>Lasius</taxon>
    </lineage>
</organism>
<evidence type="ECO:0000256" key="4">
    <source>
        <dbReference type="SAM" id="Phobius"/>
    </source>
</evidence>
<evidence type="ECO:0000256" key="5">
    <source>
        <dbReference type="SAM" id="SignalP"/>
    </source>
</evidence>
<dbReference type="SUPFAM" id="SSF53756">
    <property type="entry name" value="UDP-Glycosyltransferase/glycogen phosphorylase"/>
    <property type="match status" value="1"/>
</dbReference>
<keyword evidence="4" id="KW-0812">Transmembrane</keyword>
<feature type="chain" id="PRO_5043808217" description="UDP-glucuronosyltransferase" evidence="5">
    <location>
        <begin position="25"/>
        <end position="529"/>
    </location>
</feature>
<keyword evidence="2" id="KW-0328">Glycosyltransferase</keyword>
<evidence type="ECO:0000313" key="6">
    <source>
        <dbReference type="EMBL" id="CAL1683629.1"/>
    </source>
</evidence>
<evidence type="ECO:0000256" key="1">
    <source>
        <dbReference type="ARBA" id="ARBA00009995"/>
    </source>
</evidence>
<evidence type="ECO:0000256" key="3">
    <source>
        <dbReference type="ARBA" id="ARBA00022679"/>
    </source>
</evidence>
<feature type="signal peptide" evidence="5">
    <location>
        <begin position="1"/>
        <end position="24"/>
    </location>
</feature>
<dbReference type="InterPro" id="IPR050271">
    <property type="entry name" value="UDP-glycosyltransferase"/>
</dbReference>
<evidence type="ECO:0000313" key="7">
    <source>
        <dbReference type="Proteomes" id="UP001497644"/>
    </source>
</evidence>
<dbReference type="PANTHER" id="PTHR48043">
    <property type="entry name" value="EG:EG0003.4 PROTEIN-RELATED"/>
    <property type="match status" value="1"/>
</dbReference>
<dbReference type="Pfam" id="PF00201">
    <property type="entry name" value="UDPGT"/>
    <property type="match status" value="1"/>
</dbReference>
<keyword evidence="7" id="KW-1185">Reference proteome</keyword>
<dbReference type="InterPro" id="IPR002213">
    <property type="entry name" value="UDP_glucos_trans"/>
</dbReference>
<proteinExistence type="inferred from homology"/>
<comment type="similarity">
    <text evidence="1">Belongs to the UDP-glycosyltransferase family.</text>
</comment>
<name>A0AAV2NVF2_9HYME</name>
<evidence type="ECO:0000256" key="2">
    <source>
        <dbReference type="ARBA" id="ARBA00022676"/>
    </source>
</evidence>
<keyword evidence="4" id="KW-0472">Membrane</keyword>
<dbReference type="PANTHER" id="PTHR48043:SF159">
    <property type="entry name" value="EG:EG0003.4 PROTEIN-RELATED"/>
    <property type="match status" value="1"/>
</dbReference>
<dbReference type="CDD" id="cd03784">
    <property type="entry name" value="GT1_Gtf-like"/>
    <property type="match status" value="1"/>
</dbReference>
<gene>
    <name evidence="6" type="ORF">LPLAT_LOCUS9321</name>
</gene>
<dbReference type="FunFam" id="3.40.50.2000:FF:000050">
    <property type="entry name" value="UDP-glucuronosyltransferase"/>
    <property type="match status" value="1"/>
</dbReference>
<keyword evidence="5" id="KW-0732">Signal</keyword>
<keyword evidence="3" id="KW-0808">Transferase</keyword>
<reference evidence="6" key="1">
    <citation type="submission" date="2024-04" db="EMBL/GenBank/DDBJ databases">
        <authorList>
            <consortium name="Molecular Ecology Group"/>
        </authorList>
    </citation>
    <scope>NUCLEOTIDE SEQUENCE</scope>
</reference>
<dbReference type="AlphaFoldDB" id="A0AAV2NVF2"/>
<dbReference type="Proteomes" id="UP001497644">
    <property type="component" value="Chromosome 4"/>
</dbReference>
<sequence>MGPTAKMTLWIMCFLCIVTPFLEAARILAIISVPSYSHQVAFQSLWTALSRRGHELVVLTTDPVNDPSITNLTEIDLHDSYNTLKGANHVKGMEQYTWVALERNIFFSIGHTLTENIYKHSEVRKMYAPDSDQKFDVVIVEIVKTPGLYPLAHRFNAPLIGISSIGLYSHNYYLFGAPVLPSHPSNWEMGKATGFNLSLWQRLNNFIQQWYHLYCVLNHFYPEQQAIAEKYLGKNIPDINDMERNISIMIHTQQEAISFIRPITPNIITFGNFHVSKKPPALSKDLNKFLADAPNGFIYMSLGTNIHMSHFSKHLLNAFHDTFASLPCKIVWKMDIKLTNKSDNIYIAKWLPQQSLLAHPKIRLFIYQGGLQSTEEAIYNAVPLIGLPILADQFTHINKMVSLGVAKYLNYQDISKEIVNESITDILNDKRYKERMLKLKARNEDKPYNLLENTIWWIEFVIRHKGASHLHSTIADDPWYQRYDMDIVAIFSLAICVTLICTLVIIYKLLKIIFNRNTKNQVDVSKKIN</sequence>
<dbReference type="Gene3D" id="3.40.50.2000">
    <property type="entry name" value="Glycogen Phosphorylase B"/>
    <property type="match status" value="2"/>
</dbReference>
<dbReference type="EMBL" id="OZ034827">
    <property type="protein sequence ID" value="CAL1683629.1"/>
    <property type="molecule type" value="Genomic_DNA"/>
</dbReference>
<feature type="transmembrane region" description="Helical" evidence="4">
    <location>
        <begin position="487"/>
        <end position="510"/>
    </location>
</feature>
<evidence type="ECO:0008006" key="8">
    <source>
        <dbReference type="Google" id="ProtNLM"/>
    </source>
</evidence>
<keyword evidence="4" id="KW-1133">Transmembrane helix</keyword>
<dbReference type="GO" id="GO:0008194">
    <property type="term" value="F:UDP-glycosyltransferase activity"/>
    <property type="evidence" value="ECO:0007669"/>
    <property type="project" value="InterPro"/>
</dbReference>
<accession>A0AAV2NVF2</accession>
<protein>
    <recommendedName>
        <fullName evidence="8">UDP-glucuronosyltransferase</fullName>
    </recommendedName>
</protein>